<protein>
    <submittedName>
        <fullName evidence="1">Uncharacterized protein</fullName>
    </submittedName>
</protein>
<dbReference type="AlphaFoldDB" id="A0AB73BD40"/>
<dbReference type="EMBL" id="SEUK01000054">
    <property type="protein sequence ID" value="KAA1157458.1"/>
    <property type="molecule type" value="Genomic_DNA"/>
</dbReference>
<gene>
    <name evidence="1" type="ORF">EU508_17170</name>
</gene>
<accession>A0AB73BD40</accession>
<proteinExistence type="predicted"/>
<sequence>MSFSINNLPYDLPSNLNEQLRMLANIVDIPYSFVKDGGEDEVEAICGAMLYRHLDRHQRMEVMTKIRALSNRALTGKLISVAIEPTFINKDLGIWSFTEEELLADKYFHSQVDSFASYVGVGASVLSGKDLLKQVWRQRKVTRGGVVTLVIWGTVLFNKSELSKVNDEIKRRSSIRTISLNPLQ</sequence>
<organism evidence="1 2">
    <name type="scientific">Pseudoalteromonas fuliginea</name>
    <dbReference type="NCBI Taxonomy" id="1872678"/>
    <lineage>
        <taxon>Bacteria</taxon>
        <taxon>Pseudomonadati</taxon>
        <taxon>Pseudomonadota</taxon>
        <taxon>Gammaproteobacteria</taxon>
        <taxon>Alteromonadales</taxon>
        <taxon>Pseudoalteromonadaceae</taxon>
        <taxon>Pseudoalteromonas</taxon>
    </lineage>
</organism>
<comment type="caution">
    <text evidence="1">The sequence shown here is derived from an EMBL/GenBank/DDBJ whole genome shotgun (WGS) entry which is preliminary data.</text>
</comment>
<evidence type="ECO:0000313" key="1">
    <source>
        <dbReference type="EMBL" id="KAA1157458.1"/>
    </source>
</evidence>
<dbReference type="RefSeq" id="WP_149614998.1">
    <property type="nucleotide sequence ID" value="NZ_SEUK01000054.1"/>
</dbReference>
<name>A0AB73BD40_9GAMM</name>
<reference evidence="1 2" key="1">
    <citation type="submission" date="2019-01" db="EMBL/GenBank/DDBJ databases">
        <title>Genome sequences of marine Pseudoalteromonas species.</title>
        <authorList>
            <person name="Boraston A.B."/>
            <person name="Hehemann J.-H."/>
            <person name="Vickers C.J."/>
            <person name="Salama-Alber O."/>
            <person name="Abe K."/>
            <person name="Hettle A.J."/>
        </authorList>
    </citation>
    <scope>NUCLEOTIDE SEQUENCE [LARGE SCALE GENOMIC DNA]</scope>
    <source>
        <strain evidence="1 2">PS42</strain>
    </source>
</reference>
<evidence type="ECO:0000313" key="2">
    <source>
        <dbReference type="Proteomes" id="UP000324162"/>
    </source>
</evidence>
<dbReference type="Proteomes" id="UP000324162">
    <property type="component" value="Unassembled WGS sequence"/>
</dbReference>